<feature type="transmembrane region" description="Helical" evidence="8">
    <location>
        <begin position="54"/>
        <end position="74"/>
    </location>
</feature>
<evidence type="ECO:0000259" key="10">
    <source>
        <dbReference type="PROSITE" id="PS50929"/>
    </source>
</evidence>
<evidence type="ECO:0000256" key="6">
    <source>
        <dbReference type="ARBA" id="ARBA00022989"/>
    </source>
</evidence>
<dbReference type="Pfam" id="PF00005">
    <property type="entry name" value="ABC_tran"/>
    <property type="match status" value="1"/>
</dbReference>
<evidence type="ECO:0000256" key="7">
    <source>
        <dbReference type="ARBA" id="ARBA00023136"/>
    </source>
</evidence>
<dbReference type="GO" id="GO:0005886">
    <property type="term" value="C:plasma membrane"/>
    <property type="evidence" value="ECO:0007669"/>
    <property type="project" value="UniProtKB-SubCell"/>
</dbReference>
<comment type="caution">
    <text evidence="11">The sequence shown here is derived from an EMBL/GenBank/DDBJ whole genome shotgun (WGS) entry which is preliminary data.</text>
</comment>
<evidence type="ECO:0000259" key="9">
    <source>
        <dbReference type="PROSITE" id="PS50893"/>
    </source>
</evidence>
<dbReference type="FunFam" id="3.40.50.300:FF:000287">
    <property type="entry name" value="Multidrug ABC transporter ATP-binding protein"/>
    <property type="match status" value="1"/>
</dbReference>
<dbReference type="SMART" id="SM00382">
    <property type="entry name" value="AAA"/>
    <property type="match status" value="1"/>
</dbReference>
<dbReference type="InterPro" id="IPR027417">
    <property type="entry name" value="P-loop_NTPase"/>
</dbReference>
<dbReference type="InterPro" id="IPR003439">
    <property type="entry name" value="ABC_transporter-like_ATP-bd"/>
</dbReference>
<dbReference type="PROSITE" id="PS50929">
    <property type="entry name" value="ABC_TM1F"/>
    <property type="match status" value="1"/>
</dbReference>
<keyword evidence="2" id="KW-0813">Transport</keyword>
<proteinExistence type="predicted"/>
<dbReference type="SUPFAM" id="SSF52540">
    <property type="entry name" value="P-loop containing nucleoside triphosphate hydrolases"/>
    <property type="match status" value="1"/>
</dbReference>
<gene>
    <name evidence="11" type="ORF">EGN73_10120</name>
</gene>
<dbReference type="AlphaFoldDB" id="A0A951IY27"/>
<dbReference type="InterPro" id="IPR011527">
    <property type="entry name" value="ABC1_TM_dom"/>
</dbReference>
<reference evidence="11 12" key="1">
    <citation type="journal article" date="2020" name="Syst. Appl. Microbiol.">
        <title>Arthrospiribacter ruber gen. nov., sp. nov., a novel bacterium isolated from Arthrospira cultures.</title>
        <authorList>
            <person name="Waleron M."/>
            <person name="Misztak A."/>
            <person name="Waleron M.M."/>
            <person name="Furmaniak M."/>
            <person name="Mrozik A."/>
            <person name="Waleron K."/>
        </authorList>
    </citation>
    <scope>NUCLEOTIDE SEQUENCE [LARGE SCALE GENOMIC DNA]</scope>
    <source>
        <strain evidence="11 12">DPMB0001</strain>
    </source>
</reference>
<dbReference type="EMBL" id="RPHB01000004">
    <property type="protein sequence ID" value="MBW3468167.1"/>
    <property type="molecule type" value="Genomic_DNA"/>
</dbReference>
<dbReference type="InterPro" id="IPR039421">
    <property type="entry name" value="Type_1_exporter"/>
</dbReference>
<dbReference type="PROSITE" id="PS00211">
    <property type="entry name" value="ABC_TRANSPORTER_1"/>
    <property type="match status" value="1"/>
</dbReference>
<dbReference type="Pfam" id="PF00664">
    <property type="entry name" value="ABC_membrane"/>
    <property type="match status" value="1"/>
</dbReference>
<evidence type="ECO:0000256" key="1">
    <source>
        <dbReference type="ARBA" id="ARBA00004651"/>
    </source>
</evidence>
<comment type="subcellular location">
    <subcellularLocation>
        <location evidence="1">Cell membrane</location>
        <topology evidence="1">Multi-pass membrane protein</topology>
    </subcellularLocation>
</comment>
<keyword evidence="7 8" id="KW-0472">Membrane</keyword>
<dbReference type="InterPro" id="IPR036640">
    <property type="entry name" value="ABC1_TM_sf"/>
</dbReference>
<feature type="transmembrane region" description="Helical" evidence="8">
    <location>
        <begin position="244"/>
        <end position="264"/>
    </location>
</feature>
<feature type="transmembrane region" description="Helical" evidence="8">
    <location>
        <begin position="270"/>
        <end position="288"/>
    </location>
</feature>
<dbReference type="Gene3D" id="3.40.50.300">
    <property type="entry name" value="P-loop containing nucleotide triphosphate hydrolases"/>
    <property type="match status" value="1"/>
</dbReference>
<organism evidence="11 12">
    <name type="scientific">Arthrospiribacter ruber</name>
    <dbReference type="NCBI Taxonomy" id="2487934"/>
    <lineage>
        <taxon>Bacteria</taxon>
        <taxon>Pseudomonadati</taxon>
        <taxon>Bacteroidota</taxon>
        <taxon>Cytophagia</taxon>
        <taxon>Cytophagales</taxon>
        <taxon>Cyclobacteriaceae</taxon>
        <taxon>Arthrospiribacter</taxon>
    </lineage>
</organism>
<keyword evidence="5 11" id="KW-0067">ATP-binding</keyword>
<dbReference type="Gene3D" id="1.20.1560.10">
    <property type="entry name" value="ABC transporter type 1, transmembrane domain"/>
    <property type="match status" value="1"/>
</dbReference>
<dbReference type="CDD" id="cd07346">
    <property type="entry name" value="ABC_6TM_exporters"/>
    <property type="match status" value="1"/>
</dbReference>
<dbReference type="InterPro" id="IPR003593">
    <property type="entry name" value="AAA+_ATPase"/>
</dbReference>
<keyword evidence="12" id="KW-1185">Reference proteome</keyword>
<dbReference type="GO" id="GO:0005524">
    <property type="term" value="F:ATP binding"/>
    <property type="evidence" value="ECO:0007669"/>
    <property type="project" value="UniProtKB-KW"/>
</dbReference>
<keyword evidence="3 8" id="KW-0812">Transmembrane</keyword>
<dbReference type="GO" id="GO:0015421">
    <property type="term" value="F:ABC-type oligopeptide transporter activity"/>
    <property type="evidence" value="ECO:0007669"/>
    <property type="project" value="TreeGrafter"/>
</dbReference>
<dbReference type="InterPro" id="IPR017871">
    <property type="entry name" value="ABC_transporter-like_CS"/>
</dbReference>
<keyword evidence="4" id="KW-0547">Nucleotide-binding</keyword>
<protein>
    <submittedName>
        <fullName evidence="11">ABC transporter ATP-binding protein</fullName>
    </submittedName>
</protein>
<keyword evidence="6 8" id="KW-1133">Transmembrane helix</keyword>
<feature type="transmembrane region" description="Helical" evidence="8">
    <location>
        <begin position="158"/>
        <end position="175"/>
    </location>
</feature>
<dbReference type="SUPFAM" id="SSF90123">
    <property type="entry name" value="ABC transporter transmembrane region"/>
    <property type="match status" value="1"/>
</dbReference>
<feature type="domain" description="ABC transporter" evidence="9">
    <location>
        <begin position="333"/>
        <end position="567"/>
    </location>
</feature>
<dbReference type="Proteomes" id="UP000727490">
    <property type="component" value="Unassembled WGS sequence"/>
</dbReference>
<accession>A0A951IY27</accession>
<evidence type="ECO:0000313" key="12">
    <source>
        <dbReference type="Proteomes" id="UP000727490"/>
    </source>
</evidence>
<dbReference type="GO" id="GO:0016887">
    <property type="term" value="F:ATP hydrolysis activity"/>
    <property type="evidence" value="ECO:0007669"/>
    <property type="project" value="InterPro"/>
</dbReference>
<evidence type="ECO:0000256" key="5">
    <source>
        <dbReference type="ARBA" id="ARBA00022840"/>
    </source>
</evidence>
<evidence type="ECO:0000256" key="2">
    <source>
        <dbReference type="ARBA" id="ARBA00022448"/>
    </source>
</evidence>
<evidence type="ECO:0000256" key="3">
    <source>
        <dbReference type="ARBA" id="ARBA00022692"/>
    </source>
</evidence>
<evidence type="ECO:0000313" key="11">
    <source>
        <dbReference type="EMBL" id="MBW3468167.1"/>
    </source>
</evidence>
<dbReference type="PANTHER" id="PTHR43394:SF1">
    <property type="entry name" value="ATP-BINDING CASSETTE SUB-FAMILY B MEMBER 10, MITOCHONDRIAL"/>
    <property type="match status" value="1"/>
</dbReference>
<evidence type="ECO:0000256" key="8">
    <source>
        <dbReference type="SAM" id="Phobius"/>
    </source>
</evidence>
<name>A0A951IY27_9BACT</name>
<sequence length="571" mass="62357">MAHVFKTIIWPRRIHLFLGLFLIVLSRLSGLVLPGASKILIDDVIPSNDLQLLKWLVLGVVAAITVQAVTSYALTQILSVEAQHLIAKLRSQVQQHIIQLPIRFFDNTKTGELVSRIMTDVEGVRNLVGTGFAQMVGGVLTAVISLGLLIYISPLMTLYVLVPVVVFGLISLKAFGKIRPIFRERGKINAEVTGRLTETLGGIRVIKGFNAEQQEIATFEKGVDKLFQNVKASLTATSFVTSSATFLLGLASAGIMGIGGYMIMDGQMTFGDFLAFTLYLGFMIAPIVQMSNIGSQFTEAFAGLDRTEEIMNYPLENAGGQRTVSLPNIVGDITFQDVSFSYEEGKDVIKQVSFHAPAGSVTALVGTSGSGKTTIAGLAASFLNPESGLITVDGHDLQKITLDSYRSQLGVVLQDDFLFEGSIRENILFPRPDSSDELLMQAVKAAHVQEFTDRFEDGLDTLIGERGVKLSGGQRQRIAIARAILADPKILVLDEATSNLDTESESLIQASLKELMRGRTTFVIAHRLSTIRQADQILVIENGQIAEKGKHDELIAKEGRYFQLYTYQARI</sequence>
<evidence type="ECO:0000256" key="4">
    <source>
        <dbReference type="ARBA" id="ARBA00022741"/>
    </source>
</evidence>
<feature type="transmembrane region" description="Helical" evidence="8">
    <location>
        <begin position="132"/>
        <end position="152"/>
    </location>
</feature>
<dbReference type="PROSITE" id="PS50893">
    <property type="entry name" value="ABC_TRANSPORTER_2"/>
    <property type="match status" value="1"/>
</dbReference>
<dbReference type="PANTHER" id="PTHR43394">
    <property type="entry name" value="ATP-DEPENDENT PERMEASE MDL1, MITOCHONDRIAL"/>
    <property type="match status" value="1"/>
</dbReference>
<feature type="domain" description="ABC transmembrane type-1" evidence="10">
    <location>
        <begin position="17"/>
        <end position="299"/>
    </location>
</feature>